<dbReference type="PANTHER" id="PTHR34512">
    <property type="entry name" value="CELL SURFACE PROTEIN"/>
    <property type="match status" value="1"/>
</dbReference>
<organism evidence="4 5">
    <name type="scientific">Antribacter soli</name>
    <dbReference type="NCBI Taxonomy" id="2910976"/>
    <lineage>
        <taxon>Bacteria</taxon>
        <taxon>Bacillati</taxon>
        <taxon>Actinomycetota</taxon>
        <taxon>Actinomycetes</taxon>
        <taxon>Micrococcales</taxon>
        <taxon>Promicromonosporaceae</taxon>
        <taxon>Antribacter</taxon>
    </lineage>
</organism>
<dbReference type="Proteomes" id="UP001165405">
    <property type="component" value="Unassembled WGS sequence"/>
</dbReference>
<keyword evidence="5" id="KW-1185">Reference proteome</keyword>
<feature type="region of interest" description="Disordered" evidence="1">
    <location>
        <begin position="1"/>
        <end position="85"/>
    </location>
</feature>
<evidence type="ECO:0000313" key="4">
    <source>
        <dbReference type="EMBL" id="MCF4120589.1"/>
    </source>
</evidence>
<keyword evidence="2" id="KW-0812">Transmembrane</keyword>
<dbReference type="InterPro" id="IPR015943">
    <property type="entry name" value="WD40/YVTN_repeat-like_dom_sf"/>
</dbReference>
<proteinExistence type="predicted"/>
<sequence>MTSPRDTDRVHSFDLVEEDGSDSPDGTGSSLAPDGASVPDAPAAPGTDDGMIVGVPEFGEKSADDQGEAVQRAERPASGSGFLAGAGERVSGALATVRDRAATGARAGATAVRDRIPRSRRGRALLAAGTAAVLVAGAAGGVAIDRLVDAAHLRAAPGGVTTLALEPAQRWSVEVTSPLSAHLVRMPGVVGVVTTDRVLGLDPATGAERWSVPLGANASCGPLPAVRSEAALVLDELVCISSDEATEASDGAPDPESERTVTVVDADGTTQERTLEPGATAVPAADGGLFVVERTGDAPDEAAAMAGLEIVRDAEGNEISLGGTLQDGWDLEVRLEDAATGETRWERGLPFVPVDASFCVTWADREPELDLDGPISAVATPSALAVGACGVQGVFTPEGDPVETLGELTSAGWEPSPADQASLQVFVQDGVPNVQHGLGSLPGTRYPLAGGGYARLDGLVVTPDGERVRTDGTVLDPFTTDGGDGPLLVQRDGALVALDIDGTTLWTSELVAYGVLARTADLAVVAGVRGALQGVDLASGEVVWSADPELLVPGITWTGLDALVFAAFTDGDTLLLAVNDDPTDAANINAQPGEATAPVTSGLRLLALDLDSGEVRWEQRQETPYTQLLSVDGHLVQITEQGIAGLG</sequence>
<dbReference type="SMART" id="SM00564">
    <property type="entry name" value="PQQ"/>
    <property type="match status" value="4"/>
</dbReference>
<reference evidence="4" key="1">
    <citation type="submission" date="2022-01" db="EMBL/GenBank/DDBJ databases">
        <title>Antribacter sp. nov., isolated from Guizhou of China.</title>
        <authorList>
            <person name="Chengliang C."/>
            <person name="Ya Z."/>
        </authorList>
    </citation>
    <scope>NUCLEOTIDE SEQUENCE</scope>
    <source>
        <strain evidence="4">KLBMP 9083</strain>
    </source>
</reference>
<evidence type="ECO:0000256" key="2">
    <source>
        <dbReference type="SAM" id="Phobius"/>
    </source>
</evidence>
<feature type="compositionally biased region" description="Basic and acidic residues" evidence="1">
    <location>
        <begin position="1"/>
        <end position="14"/>
    </location>
</feature>
<protein>
    <submittedName>
        <fullName evidence="4">PQQ-binding-like beta-propeller repeat protein</fullName>
    </submittedName>
</protein>
<dbReference type="AlphaFoldDB" id="A0AA41QBV5"/>
<dbReference type="EMBL" id="JAKGSG010000022">
    <property type="protein sequence ID" value="MCF4120589.1"/>
    <property type="molecule type" value="Genomic_DNA"/>
</dbReference>
<keyword evidence="2" id="KW-1133">Transmembrane helix</keyword>
<evidence type="ECO:0000259" key="3">
    <source>
        <dbReference type="Pfam" id="PF13360"/>
    </source>
</evidence>
<evidence type="ECO:0000313" key="5">
    <source>
        <dbReference type="Proteomes" id="UP001165405"/>
    </source>
</evidence>
<dbReference type="Gene3D" id="2.130.10.10">
    <property type="entry name" value="YVTN repeat-like/Quinoprotein amine dehydrogenase"/>
    <property type="match status" value="2"/>
</dbReference>
<dbReference type="InterPro" id="IPR002372">
    <property type="entry name" value="PQQ_rpt_dom"/>
</dbReference>
<dbReference type="SUPFAM" id="SSF50998">
    <property type="entry name" value="Quinoprotein alcohol dehydrogenase-like"/>
    <property type="match status" value="1"/>
</dbReference>
<dbReference type="Pfam" id="PF13360">
    <property type="entry name" value="PQQ_2"/>
    <property type="match status" value="1"/>
</dbReference>
<accession>A0AA41QBV5</accession>
<feature type="transmembrane region" description="Helical" evidence="2">
    <location>
        <begin position="124"/>
        <end position="144"/>
    </location>
</feature>
<dbReference type="RefSeq" id="WP_236088359.1">
    <property type="nucleotide sequence ID" value="NZ_JAKGSG010000022.1"/>
</dbReference>
<evidence type="ECO:0000256" key="1">
    <source>
        <dbReference type="SAM" id="MobiDB-lite"/>
    </source>
</evidence>
<dbReference type="InterPro" id="IPR018391">
    <property type="entry name" value="PQQ_b-propeller_rpt"/>
</dbReference>
<dbReference type="InterPro" id="IPR011047">
    <property type="entry name" value="Quinoprotein_ADH-like_sf"/>
</dbReference>
<gene>
    <name evidence="4" type="ORF">L1785_06335</name>
</gene>
<feature type="domain" description="Pyrrolo-quinoline quinone repeat" evidence="3">
    <location>
        <begin position="489"/>
        <end position="624"/>
    </location>
</feature>
<keyword evidence="2" id="KW-0472">Membrane</keyword>
<dbReference type="PANTHER" id="PTHR34512:SF30">
    <property type="entry name" value="OUTER MEMBRANE PROTEIN ASSEMBLY FACTOR BAMB"/>
    <property type="match status" value="1"/>
</dbReference>
<comment type="caution">
    <text evidence="4">The sequence shown here is derived from an EMBL/GenBank/DDBJ whole genome shotgun (WGS) entry which is preliminary data.</text>
</comment>
<name>A0AA41QBV5_9MICO</name>